<protein>
    <submittedName>
        <fullName evidence="2">Uncharacterized protein</fullName>
    </submittedName>
</protein>
<keyword evidence="1" id="KW-1133">Transmembrane helix</keyword>
<sequence length="106" mass="11905">MAAGQGTQAMAAWWLRRGSGAKFLLTFLSVFGAWTGWWWIDSARTCPRQEAATLHGLCLMQVRERAERGESAAQRTYGRYLQIHGREAEARAWQLRSLQRAGPAAP</sequence>
<evidence type="ECO:0000313" key="3">
    <source>
        <dbReference type="Proteomes" id="UP000199317"/>
    </source>
</evidence>
<organism evidence="2 3">
    <name type="scientific">Paracidovorax cattleyae</name>
    <dbReference type="NCBI Taxonomy" id="80868"/>
    <lineage>
        <taxon>Bacteria</taxon>
        <taxon>Pseudomonadati</taxon>
        <taxon>Pseudomonadota</taxon>
        <taxon>Betaproteobacteria</taxon>
        <taxon>Burkholderiales</taxon>
        <taxon>Comamonadaceae</taxon>
        <taxon>Paracidovorax</taxon>
    </lineage>
</organism>
<keyword evidence="1" id="KW-0472">Membrane</keyword>
<accession>A0A1H0KM04</accession>
<proteinExistence type="predicted"/>
<dbReference type="RefSeq" id="WP_225979152.1">
    <property type="nucleotide sequence ID" value="NZ_CP028290.1"/>
</dbReference>
<name>A0A1H0KM04_9BURK</name>
<reference evidence="3" key="1">
    <citation type="submission" date="2016-10" db="EMBL/GenBank/DDBJ databases">
        <authorList>
            <person name="Varghese N."/>
            <person name="Submissions S."/>
        </authorList>
    </citation>
    <scope>NUCLEOTIDE SEQUENCE [LARGE SCALE GENOMIC DNA]</scope>
    <source>
        <strain evidence="3">DSM 17101</strain>
    </source>
</reference>
<feature type="transmembrane region" description="Helical" evidence="1">
    <location>
        <begin position="21"/>
        <end position="40"/>
    </location>
</feature>
<gene>
    <name evidence="2" type="ORF">SAMN04489708_101283</name>
</gene>
<keyword evidence="1" id="KW-0812">Transmembrane</keyword>
<evidence type="ECO:0000256" key="1">
    <source>
        <dbReference type="SAM" id="Phobius"/>
    </source>
</evidence>
<evidence type="ECO:0000313" key="2">
    <source>
        <dbReference type="EMBL" id="SDO56997.1"/>
    </source>
</evidence>
<dbReference type="Proteomes" id="UP000199317">
    <property type="component" value="Unassembled WGS sequence"/>
</dbReference>
<dbReference type="AlphaFoldDB" id="A0A1H0KM04"/>
<dbReference type="EMBL" id="FNJL01000001">
    <property type="protein sequence ID" value="SDO56997.1"/>
    <property type="molecule type" value="Genomic_DNA"/>
</dbReference>
<keyword evidence="3" id="KW-1185">Reference proteome</keyword>